<dbReference type="EMBL" id="PUFO01000066">
    <property type="protein sequence ID" value="TDG75458.1"/>
    <property type="molecule type" value="Genomic_DNA"/>
</dbReference>
<dbReference type="Proteomes" id="UP000294854">
    <property type="component" value="Unassembled WGS sequence"/>
</dbReference>
<comment type="caution">
    <text evidence="1">The sequence shown here is derived from an EMBL/GenBank/DDBJ whole genome shotgun (WGS) entry which is preliminary data.</text>
</comment>
<protein>
    <submittedName>
        <fullName evidence="1">Uncharacterized protein</fullName>
    </submittedName>
</protein>
<keyword evidence="2" id="KW-1185">Reference proteome</keyword>
<sequence length="34" mass="4161">MITREIVISYMAENYDVQPQFVFKVCFLLHLQQR</sequence>
<name>A0A4R5NLL3_9LACO</name>
<evidence type="ECO:0000313" key="1">
    <source>
        <dbReference type="EMBL" id="TDG75458.1"/>
    </source>
</evidence>
<evidence type="ECO:0000313" key="2">
    <source>
        <dbReference type="Proteomes" id="UP000294854"/>
    </source>
</evidence>
<accession>A0A4R5NLL3</accession>
<proteinExistence type="predicted"/>
<organism evidence="1 2">
    <name type="scientific">Secundilactobacillus malefermentans</name>
    <dbReference type="NCBI Taxonomy" id="176292"/>
    <lineage>
        <taxon>Bacteria</taxon>
        <taxon>Bacillati</taxon>
        <taxon>Bacillota</taxon>
        <taxon>Bacilli</taxon>
        <taxon>Lactobacillales</taxon>
        <taxon>Lactobacillaceae</taxon>
        <taxon>Secundilactobacillus</taxon>
    </lineage>
</organism>
<dbReference type="AlphaFoldDB" id="A0A4R5NLL3"/>
<gene>
    <name evidence="1" type="ORF">C5L31_000332</name>
</gene>
<reference evidence="1 2" key="1">
    <citation type="journal article" date="2019" name="Appl. Microbiol. Biotechnol.">
        <title>Uncovering carbohydrate metabolism through a genotype-phenotype association study of 56 lactic acid bacteria genomes.</title>
        <authorList>
            <person name="Buron-Moles G."/>
            <person name="Chailyan A."/>
            <person name="Dolejs I."/>
            <person name="Forster J."/>
            <person name="Miks M.H."/>
        </authorList>
    </citation>
    <scope>NUCLEOTIDE SEQUENCE [LARGE SCALE GENOMIC DNA]</scope>
    <source>
        <strain evidence="1 2">ATCC 49373</strain>
    </source>
</reference>